<reference evidence="2 3" key="1">
    <citation type="submission" date="2018-04" db="EMBL/GenBank/DDBJ databases">
        <authorList>
            <person name="Zhang X."/>
            <person name="Yuan J."/>
            <person name="Li F."/>
            <person name="Xiang J."/>
        </authorList>
    </citation>
    <scope>NUCLEOTIDE SEQUENCE [LARGE SCALE GENOMIC DNA]</scope>
    <source>
        <tissue evidence="2">Muscle</tissue>
    </source>
</reference>
<reference evidence="2 3" key="2">
    <citation type="submission" date="2019-01" db="EMBL/GenBank/DDBJ databases">
        <title>The decoding of complex shrimp genome reveals the adaptation for benthos swimmer, frequently molting mechanism and breeding impact on genome.</title>
        <authorList>
            <person name="Sun Y."/>
            <person name="Gao Y."/>
            <person name="Yu Y."/>
        </authorList>
    </citation>
    <scope>NUCLEOTIDE SEQUENCE [LARGE SCALE GENOMIC DNA]</scope>
    <source>
        <tissue evidence="2">Muscle</tissue>
    </source>
</reference>
<evidence type="ECO:0000256" key="1">
    <source>
        <dbReference type="SAM" id="SignalP"/>
    </source>
</evidence>
<dbReference type="OrthoDB" id="6356954at2759"/>
<sequence length="181" mass="20436">MKYSLALFLVAALCLLPGLCLEVWKTTNDYISFAVMKSCLGEELTVQMERKGILLGQECLQKLEPQPASLNARSRRNILKMPPNPSVGLQMCNMKAWDMLSEDGTILFENVDSFFRNVSHDKTLQDDFLQLSLSCKTSSPPTTGLQEDQKHTVVVSYLSCLNKGGLKACMDYEHRKYFNDL</sequence>
<dbReference type="AlphaFoldDB" id="A0A423TGC3"/>
<feature type="signal peptide" evidence="1">
    <location>
        <begin position="1"/>
        <end position="20"/>
    </location>
</feature>
<dbReference type="InterPro" id="IPR036728">
    <property type="entry name" value="PBP_GOBP_sf"/>
</dbReference>
<comment type="caution">
    <text evidence="2">The sequence shown here is derived from an EMBL/GenBank/DDBJ whole genome shotgun (WGS) entry which is preliminary data.</text>
</comment>
<dbReference type="EMBL" id="QCYY01001762">
    <property type="protein sequence ID" value="ROT75508.1"/>
    <property type="molecule type" value="Genomic_DNA"/>
</dbReference>
<proteinExistence type="predicted"/>
<evidence type="ECO:0000313" key="3">
    <source>
        <dbReference type="Proteomes" id="UP000283509"/>
    </source>
</evidence>
<evidence type="ECO:0000313" key="2">
    <source>
        <dbReference type="EMBL" id="ROT75508.1"/>
    </source>
</evidence>
<dbReference type="GO" id="GO:0005549">
    <property type="term" value="F:odorant binding"/>
    <property type="evidence" value="ECO:0007669"/>
    <property type="project" value="InterPro"/>
</dbReference>
<protein>
    <submittedName>
        <fullName evidence="2">Uncharacterized protein</fullName>
    </submittedName>
</protein>
<organism evidence="2 3">
    <name type="scientific">Penaeus vannamei</name>
    <name type="common">Whiteleg shrimp</name>
    <name type="synonym">Litopenaeus vannamei</name>
    <dbReference type="NCBI Taxonomy" id="6689"/>
    <lineage>
        <taxon>Eukaryota</taxon>
        <taxon>Metazoa</taxon>
        <taxon>Ecdysozoa</taxon>
        <taxon>Arthropoda</taxon>
        <taxon>Crustacea</taxon>
        <taxon>Multicrustacea</taxon>
        <taxon>Malacostraca</taxon>
        <taxon>Eumalacostraca</taxon>
        <taxon>Eucarida</taxon>
        <taxon>Decapoda</taxon>
        <taxon>Dendrobranchiata</taxon>
        <taxon>Penaeoidea</taxon>
        <taxon>Penaeidae</taxon>
        <taxon>Penaeus</taxon>
    </lineage>
</organism>
<name>A0A423TGC3_PENVA</name>
<dbReference type="Proteomes" id="UP000283509">
    <property type="component" value="Unassembled WGS sequence"/>
</dbReference>
<dbReference type="SUPFAM" id="SSF47565">
    <property type="entry name" value="Insect pheromone/odorant-binding proteins"/>
    <property type="match status" value="1"/>
</dbReference>
<gene>
    <name evidence="2" type="ORF">C7M84_005943</name>
</gene>
<keyword evidence="3" id="KW-1185">Reference proteome</keyword>
<keyword evidence="1" id="KW-0732">Signal</keyword>
<accession>A0A423TGC3</accession>
<feature type="chain" id="PRO_5019316352" evidence="1">
    <location>
        <begin position="21"/>
        <end position="181"/>
    </location>
</feature>